<dbReference type="InParanoid" id="A0A0V0R0L1"/>
<dbReference type="PANTHER" id="PTHR15460:SF3">
    <property type="entry name" value="PEROXISOMAL MEMBRANE PROTEIN 4"/>
    <property type="match status" value="1"/>
</dbReference>
<dbReference type="OMA" id="IQGMVKR"/>
<accession>A0A0V0R0L1</accession>
<keyword evidence="2" id="KW-1185">Reference proteome</keyword>
<dbReference type="PANTHER" id="PTHR15460">
    <property type="entry name" value="PEROXISOMAL MEMBRANE PROTEIN 4"/>
    <property type="match status" value="1"/>
</dbReference>
<comment type="caution">
    <text evidence="1">The sequence shown here is derived from an EMBL/GenBank/DDBJ whole genome shotgun (WGS) entry which is preliminary data.</text>
</comment>
<evidence type="ECO:0000313" key="2">
    <source>
        <dbReference type="Proteomes" id="UP000054937"/>
    </source>
</evidence>
<protein>
    <recommendedName>
        <fullName evidence="3">Peroxisomal membrane protein 4</fullName>
    </recommendedName>
</protein>
<proteinExistence type="predicted"/>
<evidence type="ECO:0000313" key="1">
    <source>
        <dbReference type="EMBL" id="KRX08086.1"/>
    </source>
</evidence>
<name>A0A0V0R0L1_PSEPJ</name>
<dbReference type="OrthoDB" id="39659at2759"/>
<organism evidence="1 2">
    <name type="scientific">Pseudocohnilembus persalinus</name>
    <name type="common">Ciliate</name>
    <dbReference type="NCBI Taxonomy" id="266149"/>
    <lineage>
        <taxon>Eukaryota</taxon>
        <taxon>Sar</taxon>
        <taxon>Alveolata</taxon>
        <taxon>Ciliophora</taxon>
        <taxon>Intramacronucleata</taxon>
        <taxon>Oligohymenophorea</taxon>
        <taxon>Scuticociliatia</taxon>
        <taxon>Philasterida</taxon>
        <taxon>Pseudocohnilembidae</taxon>
        <taxon>Pseudocohnilembus</taxon>
    </lineage>
</organism>
<dbReference type="InterPro" id="IPR019531">
    <property type="entry name" value="Pmp4"/>
</dbReference>
<dbReference type="GO" id="GO:0005778">
    <property type="term" value="C:peroxisomal membrane"/>
    <property type="evidence" value="ECO:0007669"/>
    <property type="project" value="TreeGrafter"/>
</dbReference>
<reference evidence="1 2" key="1">
    <citation type="journal article" date="2015" name="Sci. Rep.">
        <title>Genome of the facultative scuticociliatosis pathogen Pseudocohnilembus persalinus provides insight into its virulence through horizontal gene transfer.</title>
        <authorList>
            <person name="Xiong J."/>
            <person name="Wang G."/>
            <person name="Cheng J."/>
            <person name="Tian M."/>
            <person name="Pan X."/>
            <person name="Warren A."/>
            <person name="Jiang C."/>
            <person name="Yuan D."/>
            <person name="Miao W."/>
        </authorList>
    </citation>
    <scope>NUCLEOTIDE SEQUENCE [LARGE SCALE GENOMIC DNA]</scope>
    <source>
        <strain evidence="1">36N120E</strain>
    </source>
</reference>
<sequence length="241" mass="27482">MSDNISNKQVCSHEGPCWLSSVKGLRQGIYYGMKIRFFHALVMTMLFKQGTLKQKIQTILKLTYEHAKRLGSFVFLYKSGVCLLNKIQQKQSKLHNIIAGGVMGYVIWGKQTAVNNQMILYLLSRVIHGGFTALQERNIVPKIGVQETVTNSTGNQTTIKTFFPILAASVWALVMYLFEMDFEQKSKKKPALQGSLYGSMDFLYKQSDTRLNDYSELVPFKIPEIISQYINTHIKNGNHKK</sequence>
<dbReference type="AlphaFoldDB" id="A0A0V0R0L1"/>
<gene>
    <name evidence="1" type="ORF">PPERSA_10448</name>
</gene>
<dbReference type="Pfam" id="PF02466">
    <property type="entry name" value="Tim17"/>
    <property type="match status" value="1"/>
</dbReference>
<dbReference type="Proteomes" id="UP000054937">
    <property type="component" value="Unassembled WGS sequence"/>
</dbReference>
<evidence type="ECO:0008006" key="3">
    <source>
        <dbReference type="Google" id="ProtNLM"/>
    </source>
</evidence>
<dbReference type="EMBL" id="LDAU01000074">
    <property type="protein sequence ID" value="KRX08086.1"/>
    <property type="molecule type" value="Genomic_DNA"/>
</dbReference>